<dbReference type="EMBL" id="AP012603">
    <property type="protein sequence ID" value="BAM88625.1"/>
    <property type="molecule type" value="Genomic_DNA"/>
</dbReference>
<dbReference type="NCBIfam" id="TIGR00357">
    <property type="entry name" value="peptide-methionine (R)-S-oxide reductase MsrB"/>
    <property type="match status" value="1"/>
</dbReference>
<dbReference type="PANTHER" id="PTHR10173">
    <property type="entry name" value="METHIONINE SULFOXIDE REDUCTASE"/>
    <property type="match status" value="1"/>
</dbReference>
<dbReference type="GO" id="GO:0006979">
    <property type="term" value="P:response to oxidative stress"/>
    <property type="evidence" value="ECO:0007669"/>
    <property type="project" value="InterPro"/>
</dbReference>
<dbReference type="InterPro" id="IPR028427">
    <property type="entry name" value="Met_Sox_Rdtase_MsrB"/>
</dbReference>
<comment type="catalytic activity">
    <reaction evidence="7">
        <text>L-methionyl-[protein] + [thioredoxin]-disulfide + H2O = L-methionyl-(R)-S-oxide-[protein] + [thioredoxin]-dithiol</text>
        <dbReference type="Rhea" id="RHEA:24164"/>
        <dbReference type="Rhea" id="RHEA-COMP:10698"/>
        <dbReference type="Rhea" id="RHEA-COMP:10700"/>
        <dbReference type="Rhea" id="RHEA-COMP:12313"/>
        <dbReference type="Rhea" id="RHEA-COMP:12314"/>
        <dbReference type="ChEBI" id="CHEBI:15377"/>
        <dbReference type="ChEBI" id="CHEBI:16044"/>
        <dbReference type="ChEBI" id="CHEBI:29950"/>
        <dbReference type="ChEBI" id="CHEBI:45764"/>
        <dbReference type="ChEBI" id="CHEBI:50058"/>
        <dbReference type="EC" id="1.8.4.12"/>
    </reaction>
</comment>
<gene>
    <name evidence="9" type="ORF">S58_26190</name>
</gene>
<dbReference type="Gene3D" id="2.170.150.20">
    <property type="entry name" value="Peptide methionine sulfoxide reductase"/>
    <property type="match status" value="1"/>
</dbReference>
<dbReference type="RefSeq" id="WP_015665747.1">
    <property type="nucleotide sequence ID" value="NC_020453.1"/>
</dbReference>
<name>M4ZQZ5_9BRAD</name>
<proteinExistence type="inferred from homology"/>
<comment type="cofactor">
    <cofactor evidence="1">
        <name>Zn(2+)</name>
        <dbReference type="ChEBI" id="CHEBI:29105"/>
    </cofactor>
</comment>
<sequence>MIDRRLMFTTAAGLFGFAALRWLGGSEPARAAEKFEIEKTEAEWRAQLTPEQYEILRQEGTERPWTSPLLKEHRKGTFACAGCDLPLFSSDTKFDSGTGWPSFFKPLDNAVATRQDKTYGMVRTEAHCRRCGGHLGHVFDDGPKPTGLRYCMDGLSLAFHPANPSST</sequence>
<dbReference type="Proteomes" id="UP000011841">
    <property type="component" value="Chromosome"/>
</dbReference>
<dbReference type="GO" id="GO:0046872">
    <property type="term" value="F:metal ion binding"/>
    <property type="evidence" value="ECO:0007669"/>
    <property type="project" value="UniProtKB-KW"/>
</dbReference>
<dbReference type="GO" id="GO:0005737">
    <property type="term" value="C:cytoplasm"/>
    <property type="evidence" value="ECO:0007669"/>
    <property type="project" value="TreeGrafter"/>
</dbReference>
<dbReference type="EC" id="1.8.4.12" evidence="3"/>
<reference evidence="9 10" key="1">
    <citation type="journal article" date="2013" name="Appl. Environ. Microbiol.">
        <title>Genome analysis suggests that the soil oligotrophic bacterium Agromonas oligotrophica (Bradyrhizobium oligotrophicum) is a nitrogen-fixing symbiont of Aeschynomene indica.</title>
        <authorList>
            <person name="Okubo T."/>
            <person name="Fukushima S."/>
            <person name="Itakura M."/>
            <person name="Oshima K."/>
            <person name="Longtonglang A."/>
            <person name="Teaumroong N."/>
            <person name="Mitsui H."/>
            <person name="Hattori M."/>
            <person name="Hattori R."/>
            <person name="Hattori T."/>
            <person name="Minamisawa K."/>
        </authorList>
    </citation>
    <scope>NUCLEOTIDE SEQUENCE [LARGE SCALE GENOMIC DNA]</scope>
    <source>
        <strain evidence="9 10">S58</strain>
    </source>
</reference>
<dbReference type="eggNOG" id="COG0229">
    <property type="taxonomic scope" value="Bacteria"/>
</dbReference>
<protein>
    <recommendedName>
        <fullName evidence="3">peptide-methionine (R)-S-oxide reductase</fullName>
        <ecNumber evidence="3">1.8.4.12</ecNumber>
    </recommendedName>
</protein>
<keyword evidence="6" id="KW-0560">Oxidoreductase</keyword>
<dbReference type="PANTHER" id="PTHR10173:SF57">
    <property type="entry name" value="PEPTIDE-METHIONINE (R)-S-OXIDE REDUCTASE"/>
    <property type="match status" value="1"/>
</dbReference>
<dbReference type="STRING" id="1245469.S58_26190"/>
<comment type="similarity">
    <text evidence="2">Belongs to the MsrB Met sulfoxide reductase family.</text>
</comment>
<dbReference type="GO" id="GO:0030091">
    <property type="term" value="P:protein repair"/>
    <property type="evidence" value="ECO:0007669"/>
    <property type="project" value="InterPro"/>
</dbReference>
<keyword evidence="5" id="KW-0862">Zinc</keyword>
<evidence type="ECO:0000256" key="5">
    <source>
        <dbReference type="ARBA" id="ARBA00022833"/>
    </source>
</evidence>
<evidence type="ECO:0000256" key="4">
    <source>
        <dbReference type="ARBA" id="ARBA00022723"/>
    </source>
</evidence>
<organism evidence="9 10">
    <name type="scientific">Bradyrhizobium oligotrophicum S58</name>
    <dbReference type="NCBI Taxonomy" id="1245469"/>
    <lineage>
        <taxon>Bacteria</taxon>
        <taxon>Pseudomonadati</taxon>
        <taxon>Pseudomonadota</taxon>
        <taxon>Alphaproteobacteria</taxon>
        <taxon>Hyphomicrobiales</taxon>
        <taxon>Nitrobacteraceae</taxon>
        <taxon>Bradyrhizobium</taxon>
    </lineage>
</organism>
<evidence type="ECO:0000256" key="1">
    <source>
        <dbReference type="ARBA" id="ARBA00001947"/>
    </source>
</evidence>
<feature type="domain" description="MsrB" evidence="8">
    <location>
        <begin position="41"/>
        <end position="162"/>
    </location>
</feature>
<accession>M4ZQZ5</accession>
<dbReference type="InterPro" id="IPR002579">
    <property type="entry name" value="Met_Sox_Rdtase_MsrB_dom"/>
</dbReference>
<keyword evidence="10" id="KW-1185">Reference proteome</keyword>
<dbReference type="GeneID" id="301816503"/>
<dbReference type="GO" id="GO:0033743">
    <property type="term" value="F:peptide-methionine (R)-S-oxide reductase activity"/>
    <property type="evidence" value="ECO:0007669"/>
    <property type="project" value="UniProtKB-EC"/>
</dbReference>
<evidence type="ECO:0000256" key="3">
    <source>
        <dbReference type="ARBA" id="ARBA00012499"/>
    </source>
</evidence>
<evidence type="ECO:0000313" key="9">
    <source>
        <dbReference type="EMBL" id="BAM88625.1"/>
    </source>
</evidence>
<evidence type="ECO:0000256" key="2">
    <source>
        <dbReference type="ARBA" id="ARBA00007174"/>
    </source>
</evidence>
<dbReference type="HOGENOM" id="CLU_031040_8_2_5"/>
<dbReference type="AlphaFoldDB" id="M4ZQZ5"/>
<dbReference type="KEGG" id="aol:S58_26190"/>
<keyword evidence="4" id="KW-0479">Metal-binding</keyword>
<evidence type="ECO:0000313" key="10">
    <source>
        <dbReference type="Proteomes" id="UP000011841"/>
    </source>
</evidence>
<evidence type="ECO:0000256" key="6">
    <source>
        <dbReference type="ARBA" id="ARBA00023002"/>
    </source>
</evidence>
<dbReference type="InterPro" id="IPR011057">
    <property type="entry name" value="Mss4-like_sf"/>
</dbReference>
<evidence type="ECO:0000256" key="7">
    <source>
        <dbReference type="ARBA" id="ARBA00048488"/>
    </source>
</evidence>
<dbReference type="PROSITE" id="PS51790">
    <property type="entry name" value="MSRB"/>
    <property type="match status" value="1"/>
</dbReference>
<dbReference type="Pfam" id="PF01641">
    <property type="entry name" value="SelR"/>
    <property type="match status" value="1"/>
</dbReference>
<dbReference type="SUPFAM" id="SSF51316">
    <property type="entry name" value="Mss4-like"/>
    <property type="match status" value="1"/>
</dbReference>
<evidence type="ECO:0000259" key="8">
    <source>
        <dbReference type="PROSITE" id="PS51790"/>
    </source>
</evidence>
<dbReference type="OrthoDB" id="9785497at2"/>
<dbReference type="FunFam" id="2.170.150.20:FF:000001">
    <property type="entry name" value="Peptide methionine sulfoxide reductase MsrB"/>
    <property type="match status" value="1"/>
</dbReference>
<dbReference type="PATRIC" id="fig|1245469.3.peg.2685"/>